<dbReference type="NCBIfam" id="TIGR02436">
    <property type="entry name" value="four helix bundle protein"/>
    <property type="match status" value="1"/>
</dbReference>
<evidence type="ECO:0000313" key="2">
    <source>
        <dbReference type="Proteomes" id="UP000076630"/>
    </source>
</evidence>
<dbReference type="InterPro" id="IPR036583">
    <property type="entry name" value="23S_rRNA_IVS_sf"/>
</dbReference>
<dbReference type="OrthoDB" id="9811959at2"/>
<dbReference type="InterPro" id="IPR012657">
    <property type="entry name" value="23S_rRNA-intervening_sequence"/>
</dbReference>
<dbReference type="PANTHER" id="PTHR38471">
    <property type="entry name" value="FOUR HELIX BUNDLE PROTEIN"/>
    <property type="match status" value="1"/>
</dbReference>
<gene>
    <name evidence="1" type="ORF">AV926_09540</name>
</gene>
<dbReference type="CDD" id="cd16377">
    <property type="entry name" value="23S_rRNA_IVP_like"/>
    <property type="match status" value="1"/>
</dbReference>
<comment type="caution">
    <text evidence="1">The sequence shown here is derived from an EMBL/GenBank/DDBJ whole genome shotgun (WGS) entry which is preliminary data.</text>
</comment>
<reference evidence="1 2" key="1">
    <citation type="submission" date="2016-01" db="EMBL/GenBank/DDBJ databases">
        <title>Whole genome sequencing of Myroides marinus L41.</title>
        <authorList>
            <person name="Hong K.W."/>
        </authorList>
    </citation>
    <scope>NUCLEOTIDE SEQUENCE [LARGE SCALE GENOMIC DNA]</scope>
    <source>
        <strain evidence="1 2">L41</strain>
    </source>
</reference>
<name>A0A161SHN3_9FLAO</name>
<dbReference type="SUPFAM" id="SSF158446">
    <property type="entry name" value="IVS-encoded protein-like"/>
    <property type="match status" value="1"/>
</dbReference>
<dbReference type="EMBL" id="LQNU01000054">
    <property type="protein sequence ID" value="KZE81005.1"/>
    <property type="molecule type" value="Genomic_DNA"/>
</dbReference>
<evidence type="ECO:0000313" key="1">
    <source>
        <dbReference type="EMBL" id="KZE81005.1"/>
    </source>
</evidence>
<dbReference type="PANTHER" id="PTHR38471:SF2">
    <property type="entry name" value="FOUR HELIX BUNDLE PROTEIN"/>
    <property type="match status" value="1"/>
</dbReference>
<dbReference type="RefSeq" id="WP_038986790.1">
    <property type="nucleotide sequence ID" value="NZ_JWJO01000031.1"/>
</dbReference>
<dbReference type="Gene3D" id="1.20.1440.60">
    <property type="entry name" value="23S rRNA-intervening sequence"/>
    <property type="match status" value="1"/>
</dbReference>
<protein>
    <submittedName>
        <fullName evidence="1">Four helix bundle protein</fullName>
    </submittedName>
</protein>
<dbReference type="Proteomes" id="UP000076630">
    <property type="component" value="Unassembled WGS sequence"/>
</dbReference>
<sequence length="119" mass="13828">MKTHRDLEVWQKSREFVTTVYTLTKDFPKDEIYGLTNQIRQSAVLIPSNIAEGSARRKNKEYRQFLYIALGSLAELETQLIIAHDLKYIESIAEYDSSIADLRMMLESLIKSLKDKKVD</sequence>
<dbReference type="AlphaFoldDB" id="A0A161SHN3"/>
<accession>A0A161SHN3</accession>
<organism evidence="1 2">
    <name type="scientific">Myroides marinus</name>
    <dbReference type="NCBI Taxonomy" id="703342"/>
    <lineage>
        <taxon>Bacteria</taxon>
        <taxon>Pseudomonadati</taxon>
        <taxon>Bacteroidota</taxon>
        <taxon>Flavobacteriia</taxon>
        <taxon>Flavobacteriales</taxon>
        <taxon>Flavobacteriaceae</taxon>
        <taxon>Myroides</taxon>
    </lineage>
</organism>
<dbReference type="NCBIfam" id="NF008911">
    <property type="entry name" value="PRK12275.1-2"/>
    <property type="match status" value="1"/>
</dbReference>
<proteinExistence type="predicted"/>
<dbReference type="Pfam" id="PF05635">
    <property type="entry name" value="23S_rRNA_IVP"/>
    <property type="match status" value="1"/>
</dbReference>
<keyword evidence="2" id="KW-1185">Reference proteome</keyword>